<feature type="domain" description="N-acetyltransferase" evidence="3">
    <location>
        <begin position="11"/>
        <end position="148"/>
    </location>
</feature>
<dbReference type="InterPro" id="IPR000182">
    <property type="entry name" value="GNAT_dom"/>
</dbReference>
<dbReference type="EMBL" id="JPLY01000002">
    <property type="protein sequence ID" value="KFC22767.1"/>
    <property type="molecule type" value="Genomic_DNA"/>
</dbReference>
<dbReference type="STRING" id="421072.SAMN04488097_3291"/>
<dbReference type="OrthoDB" id="9805924at2"/>
<dbReference type="RefSeq" id="WP_034974895.1">
    <property type="nucleotide sequence ID" value="NZ_FOFI01000004.1"/>
</dbReference>
<dbReference type="InterPro" id="IPR051016">
    <property type="entry name" value="Diverse_Substrate_AcTransf"/>
</dbReference>
<dbReference type="eggNOG" id="COG0456">
    <property type="taxonomic scope" value="Bacteria"/>
</dbReference>
<accession>A0A085BJX2</accession>
<keyword evidence="2" id="KW-0012">Acyltransferase</keyword>
<evidence type="ECO:0000313" key="5">
    <source>
        <dbReference type="Proteomes" id="UP000028623"/>
    </source>
</evidence>
<reference evidence="4 5" key="1">
    <citation type="submission" date="2014-07" db="EMBL/GenBank/DDBJ databases">
        <title>Epilithonimonas lactis LMG 22401 Genome.</title>
        <authorList>
            <person name="Pipes S.E."/>
            <person name="Stropko S.J."/>
        </authorList>
    </citation>
    <scope>NUCLEOTIDE SEQUENCE [LARGE SCALE GENOMIC DNA]</scope>
    <source>
        <strain evidence="4 5">LMG 24401</strain>
    </source>
</reference>
<dbReference type="SUPFAM" id="SSF55729">
    <property type="entry name" value="Acyl-CoA N-acyltransferases (Nat)"/>
    <property type="match status" value="1"/>
</dbReference>
<keyword evidence="5" id="KW-1185">Reference proteome</keyword>
<evidence type="ECO:0000256" key="2">
    <source>
        <dbReference type="ARBA" id="ARBA00023315"/>
    </source>
</evidence>
<dbReference type="InterPro" id="IPR016181">
    <property type="entry name" value="Acyl_CoA_acyltransferase"/>
</dbReference>
<dbReference type="Gene3D" id="3.40.630.30">
    <property type="match status" value="1"/>
</dbReference>
<dbReference type="PROSITE" id="PS51186">
    <property type="entry name" value="GNAT"/>
    <property type="match status" value="1"/>
</dbReference>
<keyword evidence="1" id="KW-0808">Transferase</keyword>
<dbReference type="Proteomes" id="UP000028623">
    <property type="component" value="Unassembled WGS sequence"/>
</dbReference>
<evidence type="ECO:0000256" key="1">
    <source>
        <dbReference type="ARBA" id="ARBA00022679"/>
    </source>
</evidence>
<dbReference type="GO" id="GO:0008080">
    <property type="term" value="F:N-acetyltransferase activity"/>
    <property type="evidence" value="ECO:0007669"/>
    <property type="project" value="UniProtKB-ARBA"/>
</dbReference>
<dbReference type="PANTHER" id="PTHR10545:SF29">
    <property type="entry name" value="GH14572P-RELATED"/>
    <property type="match status" value="1"/>
</dbReference>
<evidence type="ECO:0000313" key="4">
    <source>
        <dbReference type="EMBL" id="KFC22767.1"/>
    </source>
</evidence>
<gene>
    <name evidence="4" type="ORF">IO89_06860</name>
</gene>
<organism evidence="4 5">
    <name type="scientific">Epilithonimonas lactis</name>
    <dbReference type="NCBI Taxonomy" id="421072"/>
    <lineage>
        <taxon>Bacteria</taxon>
        <taxon>Pseudomonadati</taxon>
        <taxon>Bacteroidota</taxon>
        <taxon>Flavobacteriia</taxon>
        <taxon>Flavobacteriales</taxon>
        <taxon>Weeksellaceae</taxon>
        <taxon>Chryseobacterium group</taxon>
        <taxon>Epilithonimonas</taxon>
    </lineage>
</organism>
<comment type="caution">
    <text evidence="4">The sequence shown here is derived from an EMBL/GenBank/DDBJ whole genome shotgun (WGS) entry which is preliminary data.</text>
</comment>
<dbReference type="PANTHER" id="PTHR10545">
    <property type="entry name" value="DIAMINE N-ACETYLTRANSFERASE"/>
    <property type="match status" value="1"/>
</dbReference>
<evidence type="ECO:0000259" key="3">
    <source>
        <dbReference type="PROSITE" id="PS51186"/>
    </source>
</evidence>
<dbReference type="AlphaFoldDB" id="A0A085BJX2"/>
<dbReference type="Pfam" id="PF00583">
    <property type="entry name" value="Acetyltransf_1"/>
    <property type="match status" value="1"/>
</dbReference>
<name>A0A085BJX2_9FLAO</name>
<protein>
    <recommendedName>
        <fullName evidence="3">N-acetyltransferase domain-containing protein</fullName>
    </recommendedName>
</protein>
<proteinExistence type="predicted"/>
<dbReference type="CDD" id="cd04301">
    <property type="entry name" value="NAT_SF"/>
    <property type="match status" value="1"/>
</dbReference>
<sequence length="148" mass="17484">MNYEILKAKTTDIPELSQMMKDFYAIDLYPFDEKVTNENFAKFINEEKYGGCFKILFEGQIAGYIILVKYFSFEFGGEILFLDELFIKPEFQGKSLGKKALEFVKDYSVEKNFKVVLLEIENHNDKAKKLYEHYGFQNHKRSLMILKN</sequence>